<reference evidence="2 3" key="1">
    <citation type="journal article" date="2015" name="Genome Biol. Evol.">
        <title>The genome of winter moth (Operophtera brumata) provides a genomic perspective on sexual dimorphism and phenology.</title>
        <authorList>
            <person name="Derks M.F."/>
            <person name="Smit S."/>
            <person name="Salis L."/>
            <person name="Schijlen E."/>
            <person name="Bossers A."/>
            <person name="Mateman C."/>
            <person name="Pijl A.S."/>
            <person name="de Ridder D."/>
            <person name="Groenen M.A."/>
            <person name="Visser M.E."/>
            <person name="Megens H.J."/>
        </authorList>
    </citation>
    <scope>NUCLEOTIDE SEQUENCE [LARGE SCALE GENOMIC DNA]</scope>
    <source>
        <strain evidence="2">WM2013NL</strain>
        <tissue evidence="2">Head and thorax</tissue>
    </source>
</reference>
<dbReference type="EMBL" id="JTDY01000227">
    <property type="protein sequence ID" value="KOB78192.1"/>
    <property type="molecule type" value="Genomic_DNA"/>
</dbReference>
<evidence type="ECO:0000256" key="1">
    <source>
        <dbReference type="SAM" id="MobiDB-lite"/>
    </source>
</evidence>
<comment type="caution">
    <text evidence="2">The sequence shown here is derived from an EMBL/GenBank/DDBJ whole genome shotgun (WGS) entry which is preliminary data.</text>
</comment>
<feature type="region of interest" description="Disordered" evidence="1">
    <location>
        <begin position="42"/>
        <end position="65"/>
    </location>
</feature>
<gene>
    <name evidence="2" type="ORF">OBRU01_02893</name>
</gene>
<dbReference type="AlphaFoldDB" id="A0A0L7LRX7"/>
<proteinExistence type="predicted"/>
<keyword evidence="3" id="KW-1185">Reference proteome</keyword>
<organism evidence="2 3">
    <name type="scientific">Operophtera brumata</name>
    <name type="common">Winter moth</name>
    <name type="synonym">Phalaena brumata</name>
    <dbReference type="NCBI Taxonomy" id="104452"/>
    <lineage>
        <taxon>Eukaryota</taxon>
        <taxon>Metazoa</taxon>
        <taxon>Ecdysozoa</taxon>
        <taxon>Arthropoda</taxon>
        <taxon>Hexapoda</taxon>
        <taxon>Insecta</taxon>
        <taxon>Pterygota</taxon>
        <taxon>Neoptera</taxon>
        <taxon>Endopterygota</taxon>
        <taxon>Lepidoptera</taxon>
        <taxon>Glossata</taxon>
        <taxon>Ditrysia</taxon>
        <taxon>Geometroidea</taxon>
        <taxon>Geometridae</taxon>
        <taxon>Larentiinae</taxon>
        <taxon>Operophtera</taxon>
    </lineage>
</organism>
<sequence>MHHLYPLAKGDPLCPLGFHPQVRWPTRCKRCFRDYKEHGGARRREDDFTASTPALSTSSHSSREWEGWSKLVIQHKPQFPGHPQERRLLLRRASSSWTSTPDLGASDGDNTTAVTVSLKLPKRRLTGPLPALDTGQNNVARPPSPSASSCPSGDSLDHCPP</sequence>
<evidence type="ECO:0000313" key="3">
    <source>
        <dbReference type="Proteomes" id="UP000037510"/>
    </source>
</evidence>
<protein>
    <submittedName>
        <fullName evidence="2">Uncharacterized protein</fullName>
    </submittedName>
</protein>
<dbReference type="Proteomes" id="UP000037510">
    <property type="component" value="Unassembled WGS sequence"/>
</dbReference>
<name>A0A0L7LRX7_OPEBR</name>
<dbReference type="STRING" id="104452.A0A0L7LRX7"/>
<evidence type="ECO:0000313" key="2">
    <source>
        <dbReference type="EMBL" id="KOB78192.1"/>
    </source>
</evidence>
<feature type="compositionally biased region" description="Low complexity" evidence="1">
    <location>
        <begin position="49"/>
        <end position="60"/>
    </location>
</feature>
<accession>A0A0L7LRX7</accession>
<feature type="region of interest" description="Disordered" evidence="1">
    <location>
        <begin position="90"/>
        <end position="161"/>
    </location>
</feature>